<evidence type="ECO:0000313" key="2">
    <source>
        <dbReference type="EMBL" id="WRY32702.1"/>
    </source>
</evidence>
<feature type="region of interest" description="Disordered" evidence="1">
    <location>
        <begin position="168"/>
        <end position="188"/>
    </location>
</feature>
<sequence>MASLFCPSEVAFENVSPIKGRVEDGMMKRRIADLLKNTRTAPGQGGLSALGHAIIPHASVSGSFSLNSMQFSARGATALDNVETFSPTYSANGVRMARANMPRRRAFNMNTTKTTSFFRLGKAALLGACAVGLTACGPGNYWGSGKIHEQADTAGSEIQDQMVKAAPGPITTGPIVGRSKVPAGTTPTGDTGYAVANSARTNGTIVNGQAARCTSANDWSKYSDGCAHAAGLSAASQPYISPYSK</sequence>
<organism evidence="2 3">
    <name type="scientific">Thioclava litoralis</name>
    <dbReference type="NCBI Taxonomy" id="3076557"/>
    <lineage>
        <taxon>Bacteria</taxon>
        <taxon>Pseudomonadati</taxon>
        <taxon>Pseudomonadota</taxon>
        <taxon>Alphaproteobacteria</taxon>
        <taxon>Rhodobacterales</taxon>
        <taxon>Paracoccaceae</taxon>
        <taxon>Thioclava</taxon>
    </lineage>
</organism>
<keyword evidence="3" id="KW-1185">Reference proteome</keyword>
<gene>
    <name evidence="2" type="ORF">RPE78_08225</name>
</gene>
<proteinExistence type="predicted"/>
<evidence type="ECO:0000256" key="1">
    <source>
        <dbReference type="SAM" id="MobiDB-lite"/>
    </source>
</evidence>
<dbReference type="RefSeq" id="WP_406720268.1">
    <property type="nucleotide sequence ID" value="NZ_CP135443.1"/>
</dbReference>
<dbReference type="Proteomes" id="UP001623290">
    <property type="component" value="Chromosome"/>
</dbReference>
<reference evidence="2 3" key="1">
    <citation type="submission" date="2023-09" db="EMBL/GenBank/DDBJ databases">
        <title>Thioclava shenzhenensis sp. nov., a multidrug resistant bacteria-antagonizing species isolated from coastal seawater.</title>
        <authorList>
            <person name="Long M."/>
        </authorList>
    </citation>
    <scope>NUCLEOTIDE SEQUENCE [LARGE SCALE GENOMIC DNA]</scope>
    <source>
        <strain evidence="2 3">FTW29</strain>
    </source>
</reference>
<accession>A0ABZ1DVC7</accession>
<evidence type="ECO:0008006" key="4">
    <source>
        <dbReference type="Google" id="ProtNLM"/>
    </source>
</evidence>
<protein>
    <recommendedName>
        <fullName evidence="4">Lipoprotein</fullName>
    </recommendedName>
</protein>
<dbReference type="EMBL" id="CP135443">
    <property type="protein sequence ID" value="WRY32702.1"/>
    <property type="molecule type" value="Genomic_DNA"/>
</dbReference>
<evidence type="ECO:0000313" key="3">
    <source>
        <dbReference type="Proteomes" id="UP001623290"/>
    </source>
</evidence>
<name>A0ABZ1DVC7_9RHOB</name>